<dbReference type="NCBIfam" id="NF002794">
    <property type="entry name" value="PRK02925.1"/>
    <property type="match status" value="1"/>
</dbReference>
<dbReference type="InterPro" id="IPR003766">
    <property type="entry name" value="Uronate_isomerase"/>
</dbReference>
<dbReference type="Pfam" id="PF02614">
    <property type="entry name" value="UxaC"/>
    <property type="match status" value="1"/>
</dbReference>
<dbReference type="PANTHER" id="PTHR30068:SF4">
    <property type="entry name" value="URONATE ISOMERASE"/>
    <property type="match status" value="1"/>
</dbReference>
<keyword evidence="9" id="KW-1185">Reference proteome</keyword>
<gene>
    <name evidence="7" type="primary">uxaC</name>
    <name evidence="8" type="ORF">BVG16_19850</name>
</gene>
<protein>
    <recommendedName>
        <fullName evidence="5 7">Uronate isomerase</fullName>
        <ecNumber evidence="4 7">5.3.1.12</ecNumber>
    </recommendedName>
    <alternativeName>
        <fullName evidence="7">Glucuronate isomerase</fullName>
    </alternativeName>
    <alternativeName>
        <fullName evidence="7">Uronic isomerase</fullName>
    </alternativeName>
</protein>
<evidence type="ECO:0000256" key="4">
    <source>
        <dbReference type="ARBA" id="ARBA00012546"/>
    </source>
</evidence>
<proteinExistence type="inferred from homology"/>
<comment type="caution">
    <text evidence="8">The sequence shown here is derived from an EMBL/GenBank/DDBJ whole genome shotgun (WGS) entry which is preliminary data.</text>
</comment>
<evidence type="ECO:0000256" key="3">
    <source>
        <dbReference type="ARBA" id="ARBA00008397"/>
    </source>
</evidence>
<dbReference type="STRING" id="1324314.BVG16_19850"/>
<keyword evidence="6 7" id="KW-0413">Isomerase</keyword>
<evidence type="ECO:0000256" key="6">
    <source>
        <dbReference type="ARBA" id="ARBA00023235"/>
    </source>
</evidence>
<comment type="pathway">
    <text evidence="2 7">Carbohydrate metabolism; pentose and glucuronate interconversion.</text>
</comment>
<dbReference type="PANTHER" id="PTHR30068">
    <property type="entry name" value="URONATE ISOMERASE"/>
    <property type="match status" value="1"/>
</dbReference>
<dbReference type="EC" id="5.3.1.12" evidence="4 7"/>
<dbReference type="Gene3D" id="3.20.20.140">
    <property type="entry name" value="Metal-dependent hydrolases"/>
    <property type="match status" value="1"/>
</dbReference>
<dbReference type="Proteomes" id="UP000190188">
    <property type="component" value="Unassembled WGS sequence"/>
</dbReference>
<reference evidence="8 9" key="1">
    <citation type="submission" date="2017-01" db="EMBL/GenBank/DDBJ databases">
        <title>Genome analysis of Paenibacillus selenitrireducens ES3-24.</title>
        <authorList>
            <person name="Xu D."/>
            <person name="Yao R."/>
            <person name="Zheng S."/>
        </authorList>
    </citation>
    <scope>NUCLEOTIDE SEQUENCE [LARGE SCALE GENOMIC DNA]</scope>
    <source>
        <strain evidence="8 9">ES3-24</strain>
    </source>
</reference>
<organism evidence="8 9">
    <name type="scientific">Paenibacillus selenitireducens</name>
    <dbReference type="NCBI Taxonomy" id="1324314"/>
    <lineage>
        <taxon>Bacteria</taxon>
        <taxon>Bacillati</taxon>
        <taxon>Bacillota</taxon>
        <taxon>Bacilli</taxon>
        <taxon>Bacillales</taxon>
        <taxon>Paenibacillaceae</taxon>
        <taxon>Paenibacillus</taxon>
    </lineage>
</organism>
<evidence type="ECO:0000256" key="5">
    <source>
        <dbReference type="ARBA" id="ARBA00020555"/>
    </source>
</evidence>
<accession>A0A1T2X6T9</accession>
<sequence length="473" mass="54528">MSTFIHEDWLLQNKSAQILYHDYAKKMPIHDFHNHLTPAEIASNRQFNNMTEIWLGGDHYKWRAMRWLGIEERFITGDASDEDKFMMWAKCVPYTVGNPLYHWTHLELARYFGIHELLSEDTARGIWEKCNEKLQDPSMSTNGILKQFDVRVACTTDAPTDSLEHHQQIAKNPDIDTVVVPSFRPDRALDVVHATFKDYVQELSGSTKSGQTITTYTQFIEALGERVGYFHEQGGRVSDHGFETLPYVPANEQEVSFIFSRALNGETLSQEEIHKHQSFTMLHLAGFYHQYGWVMQLHIGAIRNNNERMFKLLGRDTGYDSILDYDLARSLNAFLNQLEQFNQLPKTIIYTLNPTQYEMIASAIGNFQAAGIRGKVQMGSGWWFHDQKDGMIRQLTALSSIGLMSTFVGMLTDSRSFLSFTRHEYFRRILCNLMGTWIEEGELPSDFTFIGGIIEDICYNNAKQYFDIRGLSV</sequence>
<dbReference type="HAMAP" id="MF_00675">
    <property type="entry name" value="UxaC"/>
    <property type="match status" value="1"/>
</dbReference>
<dbReference type="UniPathway" id="UPA00246"/>
<evidence type="ECO:0000256" key="2">
    <source>
        <dbReference type="ARBA" id="ARBA00004892"/>
    </source>
</evidence>
<dbReference type="AlphaFoldDB" id="A0A1T2X6T9"/>
<dbReference type="GO" id="GO:0019698">
    <property type="term" value="P:D-galacturonate catabolic process"/>
    <property type="evidence" value="ECO:0007669"/>
    <property type="project" value="TreeGrafter"/>
</dbReference>
<dbReference type="Gene3D" id="1.10.2020.10">
    <property type="entry name" value="uronate isomerase, domain 2, chain A"/>
    <property type="match status" value="1"/>
</dbReference>
<evidence type="ECO:0000256" key="1">
    <source>
        <dbReference type="ARBA" id="ARBA00001165"/>
    </source>
</evidence>
<evidence type="ECO:0000256" key="7">
    <source>
        <dbReference type="HAMAP-Rule" id="MF_00675"/>
    </source>
</evidence>
<name>A0A1T2X6T9_9BACL</name>
<dbReference type="GO" id="GO:0008880">
    <property type="term" value="F:glucuronate isomerase activity"/>
    <property type="evidence" value="ECO:0007669"/>
    <property type="project" value="UniProtKB-UniRule"/>
</dbReference>
<evidence type="ECO:0000313" key="9">
    <source>
        <dbReference type="Proteomes" id="UP000190188"/>
    </source>
</evidence>
<dbReference type="SUPFAM" id="SSF51556">
    <property type="entry name" value="Metallo-dependent hydrolases"/>
    <property type="match status" value="1"/>
</dbReference>
<evidence type="ECO:0000313" key="8">
    <source>
        <dbReference type="EMBL" id="OPA75598.1"/>
    </source>
</evidence>
<dbReference type="GO" id="GO:0042840">
    <property type="term" value="P:D-glucuronate catabolic process"/>
    <property type="evidence" value="ECO:0007669"/>
    <property type="project" value="TreeGrafter"/>
</dbReference>
<comment type="catalytic activity">
    <reaction evidence="7">
        <text>aldehydo-D-galacturonate = keto-D-tagaturonate</text>
        <dbReference type="Rhea" id="RHEA:27702"/>
        <dbReference type="ChEBI" id="CHEBI:12952"/>
        <dbReference type="ChEBI" id="CHEBI:17886"/>
    </reaction>
</comment>
<comment type="similarity">
    <text evidence="3 7">Belongs to the metallo-dependent hydrolases superfamily. Uronate isomerase family.</text>
</comment>
<dbReference type="EMBL" id="MSZX01000008">
    <property type="protein sequence ID" value="OPA75598.1"/>
    <property type="molecule type" value="Genomic_DNA"/>
</dbReference>
<dbReference type="RefSeq" id="WP_078500850.1">
    <property type="nucleotide sequence ID" value="NZ_MSZX01000008.1"/>
</dbReference>
<dbReference type="OrthoDB" id="9766564at2"/>
<dbReference type="InterPro" id="IPR032466">
    <property type="entry name" value="Metal_Hydrolase"/>
</dbReference>
<comment type="catalytic activity">
    <reaction evidence="1 7">
        <text>D-glucuronate = D-fructuronate</text>
        <dbReference type="Rhea" id="RHEA:13049"/>
        <dbReference type="ChEBI" id="CHEBI:58720"/>
        <dbReference type="ChEBI" id="CHEBI:59863"/>
        <dbReference type="EC" id="5.3.1.12"/>
    </reaction>
</comment>